<name>A0A1R3R9X1_ASPC5</name>
<keyword evidence="3" id="KW-1185">Reference proteome</keyword>
<evidence type="ECO:0000313" key="2">
    <source>
        <dbReference type="EMBL" id="OOF91270.1"/>
    </source>
</evidence>
<dbReference type="SUPFAM" id="SSF48371">
    <property type="entry name" value="ARM repeat"/>
    <property type="match status" value="1"/>
</dbReference>
<gene>
    <name evidence="2" type="ORF">ASPCADRAFT_211100</name>
</gene>
<organism evidence="2 3">
    <name type="scientific">Aspergillus carbonarius (strain ITEM 5010)</name>
    <dbReference type="NCBI Taxonomy" id="602072"/>
    <lineage>
        <taxon>Eukaryota</taxon>
        <taxon>Fungi</taxon>
        <taxon>Dikarya</taxon>
        <taxon>Ascomycota</taxon>
        <taxon>Pezizomycotina</taxon>
        <taxon>Eurotiomycetes</taxon>
        <taxon>Eurotiomycetidae</taxon>
        <taxon>Eurotiales</taxon>
        <taxon>Aspergillaceae</taxon>
        <taxon>Aspergillus</taxon>
        <taxon>Aspergillus subgen. Circumdati</taxon>
    </lineage>
</organism>
<dbReference type="InterPro" id="IPR016024">
    <property type="entry name" value="ARM-type_fold"/>
</dbReference>
<evidence type="ECO:0000256" key="1">
    <source>
        <dbReference type="SAM" id="MobiDB-lite"/>
    </source>
</evidence>
<dbReference type="Proteomes" id="UP000188318">
    <property type="component" value="Unassembled WGS sequence"/>
</dbReference>
<feature type="region of interest" description="Disordered" evidence="1">
    <location>
        <begin position="1"/>
        <end position="22"/>
    </location>
</feature>
<dbReference type="AlphaFoldDB" id="A0A1R3R9X1"/>
<dbReference type="OrthoDB" id="26149at2759"/>
<dbReference type="Gene3D" id="1.25.10.10">
    <property type="entry name" value="Leucine-rich Repeat Variant"/>
    <property type="match status" value="2"/>
</dbReference>
<dbReference type="VEuPathDB" id="FungiDB:ASPCADRAFT_211100"/>
<accession>A0A1R3R9X1</accession>
<protein>
    <submittedName>
        <fullName evidence="2">Uncharacterized protein</fullName>
    </submittedName>
</protein>
<dbReference type="PANTHER" id="PTHR10957">
    <property type="entry name" value="RAP1 GTPASE-GDP DISSOCIATION STIMULATOR 1"/>
    <property type="match status" value="1"/>
</dbReference>
<reference evidence="3" key="1">
    <citation type="journal article" date="2017" name="Genome Biol.">
        <title>Comparative genomics reveals high biological diversity and specific adaptations in the industrially and medically important fungal genus Aspergillus.</title>
        <authorList>
            <person name="de Vries R.P."/>
            <person name="Riley R."/>
            <person name="Wiebenga A."/>
            <person name="Aguilar-Osorio G."/>
            <person name="Amillis S."/>
            <person name="Uchima C.A."/>
            <person name="Anderluh G."/>
            <person name="Asadollahi M."/>
            <person name="Askin M."/>
            <person name="Barry K."/>
            <person name="Battaglia E."/>
            <person name="Bayram O."/>
            <person name="Benocci T."/>
            <person name="Braus-Stromeyer S.A."/>
            <person name="Caldana C."/>
            <person name="Canovas D."/>
            <person name="Cerqueira G.C."/>
            <person name="Chen F."/>
            <person name="Chen W."/>
            <person name="Choi C."/>
            <person name="Clum A."/>
            <person name="Dos Santos R.A."/>
            <person name="Damasio A.R."/>
            <person name="Diallinas G."/>
            <person name="Emri T."/>
            <person name="Fekete E."/>
            <person name="Flipphi M."/>
            <person name="Freyberg S."/>
            <person name="Gallo A."/>
            <person name="Gournas C."/>
            <person name="Habgood R."/>
            <person name="Hainaut M."/>
            <person name="Harispe M.L."/>
            <person name="Henrissat B."/>
            <person name="Hilden K.S."/>
            <person name="Hope R."/>
            <person name="Hossain A."/>
            <person name="Karabika E."/>
            <person name="Karaffa L."/>
            <person name="Karanyi Z."/>
            <person name="Krasevec N."/>
            <person name="Kuo A."/>
            <person name="Kusch H."/>
            <person name="LaButti K."/>
            <person name="Lagendijk E.L."/>
            <person name="Lapidus A."/>
            <person name="Levasseur A."/>
            <person name="Lindquist E."/>
            <person name="Lipzen A."/>
            <person name="Logrieco A.F."/>
            <person name="MacCabe A."/>
            <person name="Maekelae M.R."/>
            <person name="Malavazi I."/>
            <person name="Melin P."/>
            <person name="Meyer V."/>
            <person name="Mielnichuk N."/>
            <person name="Miskei M."/>
            <person name="Molnar A.P."/>
            <person name="Mule G."/>
            <person name="Ngan C.Y."/>
            <person name="Orejas M."/>
            <person name="Orosz E."/>
            <person name="Ouedraogo J.P."/>
            <person name="Overkamp K.M."/>
            <person name="Park H.-S."/>
            <person name="Perrone G."/>
            <person name="Piumi F."/>
            <person name="Punt P.J."/>
            <person name="Ram A.F."/>
            <person name="Ramon A."/>
            <person name="Rauscher S."/>
            <person name="Record E."/>
            <person name="Riano-Pachon D.M."/>
            <person name="Robert V."/>
            <person name="Roehrig J."/>
            <person name="Ruller R."/>
            <person name="Salamov A."/>
            <person name="Salih N.S."/>
            <person name="Samson R.A."/>
            <person name="Sandor E."/>
            <person name="Sanguinetti M."/>
            <person name="Schuetze T."/>
            <person name="Sepcic K."/>
            <person name="Shelest E."/>
            <person name="Sherlock G."/>
            <person name="Sophianopoulou V."/>
            <person name="Squina F.M."/>
            <person name="Sun H."/>
            <person name="Susca A."/>
            <person name="Todd R.B."/>
            <person name="Tsang A."/>
            <person name="Unkles S.E."/>
            <person name="van de Wiele N."/>
            <person name="van Rossen-Uffink D."/>
            <person name="Oliveira J.V."/>
            <person name="Vesth T.C."/>
            <person name="Visser J."/>
            <person name="Yu J.-H."/>
            <person name="Zhou M."/>
            <person name="Andersen M.R."/>
            <person name="Archer D.B."/>
            <person name="Baker S.E."/>
            <person name="Benoit I."/>
            <person name="Brakhage A.A."/>
            <person name="Braus G.H."/>
            <person name="Fischer R."/>
            <person name="Frisvad J.C."/>
            <person name="Goldman G.H."/>
            <person name="Houbraken J."/>
            <person name="Oakley B."/>
            <person name="Pocsi I."/>
            <person name="Scazzocchio C."/>
            <person name="Seiboth B."/>
            <person name="vanKuyk P.A."/>
            <person name="Wortman J."/>
            <person name="Dyer P.S."/>
            <person name="Grigoriev I.V."/>
        </authorList>
    </citation>
    <scope>NUCLEOTIDE SEQUENCE [LARGE SCALE GENOMIC DNA]</scope>
    <source>
        <strain evidence="3">ITEM 5010</strain>
    </source>
</reference>
<dbReference type="STRING" id="602072.A0A1R3R9X1"/>
<evidence type="ECO:0000313" key="3">
    <source>
        <dbReference type="Proteomes" id="UP000188318"/>
    </source>
</evidence>
<dbReference type="InterPro" id="IPR011989">
    <property type="entry name" value="ARM-like"/>
</dbReference>
<dbReference type="EMBL" id="KV907511">
    <property type="protein sequence ID" value="OOF91270.1"/>
    <property type="molecule type" value="Genomic_DNA"/>
</dbReference>
<dbReference type="GO" id="GO:0005085">
    <property type="term" value="F:guanyl-nucleotide exchange factor activity"/>
    <property type="evidence" value="ECO:0007669"/>
    <property type="project" value="InterPro"/>
</dbReference>
<proteinExistence type="predicted"/>
<dbReference type="InterPro" id="IPR040144">
    <property type="entry name" value="RAP1GDS1"/>
</dbReference>
<dbReference type="OMA" id="NGTEHQM"/>
<sequence>MNPLSDVPGVQKSMHGSDSQVDLSLTTVRSPDRIQCPSLSQALSELALLPLVPTLTAIEPLPSEEQKSLFHSLQTCLKSAEDLELSEALKDIPGILHKLWICRSHYLVPAAEALANGSRDPLWRVSFGQTGVLDFFLQLIASKETLDNKLLLHALRLIGNSCADTNENRETVVKYNYTSAILLHSSNPELIHVVIPVLYNICTDFGPAQTQLAASKTVYILLSLVKDGALRDNDALLGYVFELVELVGEQEQGIISSPDGTISLLVELALDEDIVSAPAQFSCLVNCMGLYLNNTRFQELCISKYLVPDVLAVLSRSLTFGVDNSSNEETQALAQSRLKINQVLAEISALALFAECYPLDSPLAQTLKMWLTSEEDQLQICACVILGNLARSDEICEKMIQDLRIHEELISILKSDVRGAVLHSALGYLKNLAIAGNNRLILGEAGIVPAVSRLWQYESVPQVQFAATSIARQLIVAAMDNISRLLERLPASENDPASERTYLSLLLALFQKTDSTPIKTEIGRIVASICRTLIPKSREEHSTAVALVTRVFDLHEDVSLPVGAMIIQSQWPIVRSEGWFALALMASDKVGAAAVCRSLQRMGILPLLEEVLSLNPPELMDETEQVQAQKDRDNIVVLMQGLLKNDPDTLPESSKSTLQGLMHGYVSRHVRDT</sequence>